<dbReference type="InterPro" id="IPR050131">
    <property type="entry name" value="Peptidase_S8_subtilisin-like"/>
</dbReference>
<organism evidence="11 12">
    <name type="scientific">Pseudoalteromonas luteoviolacea DSM 6061</name>
    <dbReference type="NCBI Taxonomy" id="1365250"/>
    <lineage>
        <taxon>Bacteria</taxon>
        <taxon>Pseudomonadati</taxon>
        <taxon>Pseudomonadota</taxon>
        <taxon>Gammaproteobacteria</taxon>
        <taxon>Alteromonadales</taxon>
        <taxon>Pseudoalteromonadaceae</taxon>
        <taxon>Pseudoalteromonas</taxon>
    </lineage>
</organism>
<keyword evidence="3 8" id="KW-0732">Signal</keyword>
<keyword evidence="12" id="KW-1185">Reference proteome</keyword>
<evidence type="ECO:0000256" key="3">
    <source>
        <dbReference type="ARBA" id="ARBA00022729"/>
    </source>
</evidence>
<name>A0A166X3Z1_9GAMM</name>
<dbReference type="PATRIC" id="fig|1365250.3.peg.2078"/>
<evidence type="ECO:0000259" key="10">
    <source>
        <dbReference type="Pfam" id="PF05922"/>
    </source>
</evidence>
<dbReference type="GO" id="GO:0004252">
    <property type="term" value="F:serine-type endopeptidase activity"/>
    <property type="evidence" value="ECO:0007669"/>
    <property type="project" value="UniProtKB-UniRule"/>
</dbReference>
<keyword evidence="2 6" id="KW-0645">Protease</keyword>
<dbReference type="Gene3D" id="2.130.10.130">
    <property type="entry name" value="Integrin alpha, N-terminal"/>
    <property type="match status" value="1"/>
</dbReference>
<dbReference type="InterPro" id="IPR034193">
    <property type="entry name" value="PCSK9_ProteinaseK-like"/>
</dbReference>
<evidence type="ECO:0000259" key="9">
    <source>
        <dbReference type="Pfam" id="PF00082"/>
    </source>
</evidence>
<dbReference type="CDD" id="cd04077">
    <property type="entry name" value="Peptidases_S8_PCSK9_ProteinaseK_like"/>
    <property type="match status" value="1"/>
</dbReference>
<feature type="active site" description="Charge relay system" evidence="6">
    <location>
        <position position="351"/>
    </location>
</feature>
<protein>
    <recommendedName>
        <fullName evidence="13">Peptidase S8/S53 domain-containing protein</fullName>
    </recommendedName>
</protein>
<dbReference type="RefSeq" id="WP_063355717.1">
    <property type="nucleotide sequence ID" value="NZ_AQHB01000039.1"/>
</dbReference>
<dbReference type="GO" id="GO:0006508">
    <property type="term" value="P:proteolysis"/>
    <property type="evidence" value="ECO:0007669"/>
    <property type="project" value="UniProtKB-KW"/>
</dbReference>
<evidence type="ECO:0000256" key="7">
    <source>
        <dbReference type="RuleBase" id="RU003355"/>
    </source>
</evidence>
<dbReference type="PROSITE" id="PS51892">
    <property type="entry name" value="SUBTILASE"/>
    <property type="match status" value="1"/>
</dbReference>
<dbReference type="SUPFAM" id="SSF54897">
    <property type="entry name" value="Protease propeptides/inhibitors"/>
    <property type="match status" value="1"/>
</dbReference>
<dbReference type="AlphaFoldDB" id="A0A166X3Z1"/>
<evidence type="ECO:0000256" key="5">
    <source>
        <dbReference type="ARBA" id="ARBA00022825"/>
    </source>
</evidence>
<feature type="active site" description="Charge relay system" evidence="6">
    <location>
        <position position="168"/>
    </location>
</feature>
<dbReference type="PROSITE" id="PS00138">
    <property type="entry name" value="SUBTILASE_SER"/>
    <property type="match status" value="1"/>
</dbReference>
<evidence type="ECO:0000256" key="1">
    <source>
        <dbReference type="ARBA" id="ARBA00011073"/>
    </source>
</evidence>
<dbReference type="InterPro" id="IPR022398">
    <property type="entry name" value="Peptidase_S8_His-AS"/>
</dbReference>
<keyword evidence="4 6" id="KW-0378">Hydrolase</keyword>
<dbReference type="Pfam" id="PF00082">
    <property type="entry name" value="Peptidase_S8"/>
    <property type="match status" value="1"/>
</dbReference>
<dbReference type="PANTHER" id="PTHR43806:SF11">
    <property type="entry name" value="CEREVISIN-RELATED"/>
    <property type="match status" value="1"/>
</dbReference>
<dbReference type="InterPro" id="IPR000209">
    <property type="entry name" value="Peptidase_S8/S53_dom"/>
</dbReference>
<dbReference type="InterPro" id="IPR036852">
    <property type="entry name" value="Peptidase_S8/S53_dom_sf"/>
</dbReference>
<comment type="caution">
    <text evidence="11">The sequence shown here is derived from an EMBL/GenBank/DDBJ whole genome shotgun (WGS) entry which is preliminary data.</text>
</comment>
<feature type="active site" description="Charge relay system" evidence="6">
    <location>
        <position position="201"/>
    </location>
</feature>
<dbReference type="InterPro" id="IPR037045">
    <property type="entry name" value="S8pro/Inhibitor_I9_sf"/>
</dbReference>
<dbReference type="FunFam" id="3.40.50.200:FF:000014">
    <property type="entry name" value="Proteinase K"/>
    <property type="match status" value="1"/>
</dbReference>
<proteinExistence type="inferred from homology"/>
<evidence type="ECO:0000256" key="8">
    <source>
        <dbReference type="SAM" id="SignalP"/>
    </source>
</evidence>
<dbReference type="InterPro" id="IPR023828">
    <property type="entry name" value="Peptidase_S8_Ser-AS"/>
</dbReference>
<comment type="similarity">
    <text evidence="1 6 7">Belongs to the peptidase S8 family.</text>
</comment>
<dbReference type="InterPro" id="IPR010259">
    <property type="entry name" value="S8pro/Inhibitor_I9"/>
</dbReference>
<accession>A0A166X3Z1</accession>
<dbReference type="SUPFAM" id="SSF69318">
    <property type="entry name" value="Integrin alpha N-terminal domain"/>
    <property type="match status" value="1"/>
</dbReference>
<reference evidence="11 12" key="1">
    <citation type="submission" date="2013-07" db="EMBL/GenBank/DDBJ databases">
        <title>Comparative Genomic and Metabolomic Analysis of Twelve Strains of Pseudoalteromonas luteoviolacea.</title>
        <authorList>
            <person name="Vynne N.G."/>
            <person name="Mansson M."/>
            <person name="Gram L."/>
        </authorList>
    </citation>
    <scope>NUCLEOTIDE SEQUENCE [LARGE SCALE GENOMIC DNA]</scope>
    <source>
        <strain evidence="11 12">DSM 6061</strain>
    </source>
</reference>
<evidence type="ECO:0000256" key="2">
    <source>
        <dbReference type="ARBA" id="ARBA00022670"/>
    </source>
</evidence>
<gene>
    <name evidence="11" type="ORF">N475_14250</name>
</gene>
<feature type="chain" id="PRO_5007882169" description="Peptidase S8/S53 domain-containing protein" evidence="8">
    <location>
        <begin position="27"/>
        <end position="789"/>
    </location>
</feature>
<evidence type="ECO:0008006" key="13">
    <source>
        <dbReference type="Google" id="ProtNLM"/>
    </source>
</evidence>
<dbReference type="PRINTS" id="PR00723">
    <property type="entry name" value="SUBTILISIN"/>
</dbReference>
<dbReference type="GO" id="GO:0005615">
    <property type="term" value="C:extracellular space"/>
    <property type="evidence" value="ECO:0007669"/>
    <property type="project" value="TreeGrafter"/>
</dbReference>
<sequence length="789" mass="83303">MHKKHQLAAAITGILFSTLSSTSVLAQVTHPKMVTAPASSTVVKDSYIVVFETPNTIAADTLTARADFNRVQSQNLVNQHNIKLEKTYSATLNGALVTASKSQLSALLSDPNVAFIEPNRVITLDATVSAKQTNATWGLDRIDQRALPLDSNYVYNFTGSNVTAYVLDTGIQVDHTEFNGRAASGFDFVDNDNNADDCHGHGTHVAGTIGGETYGVAKNVDLVGVRVFNCQGSSSLATIIDGVEWVTANATLPAVANMSFRTPVSAALNNAVQASINRGISMVAAAGNDNGNACNISPASAPNAITVAASTNTDQRASFSNFGNCVDIFAPGQSITSAWINNGVSTISGTSMAAPHVAGVAALHLQQSPNLTPAQVTARILGDSTTNEIGDPQGSPNRLLYSIHETQQPPYSQWVGAYGYTAGGWRVENHPRMMADVNGDGKKDVVGFANAGVYVSLSNGASFSSPRKWVGSFGYTAGGWRVENHPRMMADVNGDGRDDVVGFANAGVYVSLSTGSSFTAQQKWIGSFGYSAGGWRTNQHPRMMADVNGDGKQDVVGFANAGVYVALSTGTSFAPMRQWVGSYGYTAGGWRVENHPRMMADVNGDGKQDVVGFANAGVYVSLSNGSSFSSPQKWISNFGYSAGGWRVQNHPRFMADVNGDGRDDVVGFANAGVYVALSTGTGFSAMRQWVNNYGYTAGGWRVENHPRYLADVNGDGKKDVVGFANAGVYISTSNGSSFSAPKRVVDNFGYSAGGWRVQQHPRMMADVNGDGTEDVVGFANAGVYVAPMK</sequence>
<dbReference type="PROSITE" id="PS00136">
    <property type="entry name" value="SUBTILASE_ASP"/>
    <property type="match status" value="1"/>
</dbReference>
<dbReference type="SUPFAM" id="SSF52743">
    <property type="entry name" value="Subtilisin-like"/>
    <property type="match status" value="1"/>
</dbReference>
<dbReference type="Pfam" id="PF05922">
    <property type="entry name" value="Inhibitor_I9"/>
    <property type="match status" value="1"/>
</dbReference>
<dbReference type="InterPro" id="IPR028994">
    <property type="entry name" value="Integrin_alpha_N"/>
</dbReference>
<dbReference type="InterPro" id="IPR023827">
    <property type="entry name" value="Peptidase_S8_Asp-AS"/>
</dbReference>
<dbReference type="Proteomes" id="UP000076643">
    <property type="component" value="Unassembled WGS sequence"/>
</dbReference>
<dbReference type="InterPro" id="IPR013517">
    <property type="entry name" value="FG-GAP"/>
</dbReference>
<dbReference type="Gene3D" id="3.40.50.200">
    <property type="entry name" value="Peptidase S8/S53 domain"/>
    <property type="match status" value="1"/>
</dbReference>
<feature type="signal peptide" evidence="8">
    <location>
        <begin position="1"/>
        <end position="26"/>
    </location>
</feature>
<dbReference type="Gene3D" id="3.30.70.80">
    <property type="entry name" value="Peptidase S8 propeptide/proteinase inhibitor I9"/>
    <property type="match status" value="1"/>
</dbReference>
<dbReference type="PANTHER" id="PTHR43806">
    <property type="entry name" value="PEPTIDASE S8"/>
    <property type="match status" value="1"/>
</dbReference>
<keyword evidence="5 6" id="KW-0720">Serine protease</keyword>
<dbReference type="Pfam" id="PF13517">
    <property type="entry name" value="FG-GAP_3"/>
    <property type="match status" value="1"/>
</dbReference>
<feature type="domain" description="Peptidase S8/S53" evidence="9">
    <location>
        <begin position="159"/>
        <end position="385"/>
    </location>
</feature>
<dbReference type="InterPro" id="IPR015500">
    <property type="entry name" value="Peptidase_S8_subtilisin-rel"/>
</dbReference>
<dbReference type="PROSITE" id="PS00137">
    <property type="entry name" value="SUBTILASE_HIS"/>
    <property type="match status" value="1"/>
</dbReference>
<evidence type="ECO:0000313" key="12">
    <source>
        <dbReference type="Proteomes" id="UP000076643"/>
    </source>
</evidence>
<evidence type="ECO:0000313" key="11">
    <source>
        <dbReference type="EMBL" id="KZN39574.1"/>
    </source>
</evidence>
<evidence type="ECO:0000256" key="4">
    <source>
        <dbReference type="ARBA" id="ARBA00022801"/>
    </source>
</evidence>
<evidence type="ECO:0000256" key="6">
    <source>
        <dbReference type="PROSITE-ProRule" id="PRU01240"/>
    </source>
</evidence>
<dbReference type="EMBL" id="AUYB01000099">
    <property type="protein sequence ID" value="KZN39574.1"/>
    <property type="molecule type" value="Genomic_DNA"/>
</dbReference>
<feature type="domain" description="Inhibitor I9" evidence="10">
    <location>
        <begin position="46"/>
        <end position="124"/>
    </location>
</feature>